<organism evidence="1 2">
    <name type="scientific">Acropora cervicornis</name>
    <name type="common">Staghorn coral</name>
    <dbReference type="NCBI Taxonomy" id="6130"/>
    <lineage>
        <taxon>Eukaryota</taxon>
        <taxon>Metazoa</taxon>
        <taxon>Cnidaria</taxon>
        <taxon>Anthozoa</taxon>
        <taxon>Hexacorallia</taxon>
        <taxon>Scleractinia</taxon>
        <taxon>Astrocoeniina</taxon>
        <taxon>Acroporidae</taxon>
        <taxon>Acropora</taxon>
    </lineage>
</organism>
<dbReference type="AlphaFoldDB" id="A0AAD9UXQ2"/>
<gene>
    <name evidence="1" type="ORF">P5673_024971</name>
</gene>
<dbReference type="PANTHER" id="PTHR33309">
    <property type="entry name" value="KERATIN, ULTRA HIGH-SULFUR MATRIX PROTEIN-LIKE"/>
    <property type="match status" value="1"/>
</dbReference>
<protein>
    <submittedName>
        <fullName evidence="1">Uncharacterized protein</fullName>
    </submittedName>
</protein>
<reference evidence="1" key="1">
    <citation type="journal article" date="2023" name="G3 (Bethesda)">
        <title>Whole genome assembly and annotation of the endangered Caribbean coral Acropora cervicornis.</title>
        <authorList>
            <person name="Selwyn J.D."/>
            <person name="Vollmer S.V."/>
        </authorList>
    </citation>
    <scope>NUCLEOTIDE SEQUENCE</scope>
    <source>
        <strain evidence="1">K2</strain>
    </source>
</reference>
<dbReference type="PANTHER" id="PTHR33309:SF1">
    <property type="entry name" value="MYB_SANT-LIKE DNA-BINDING DOMAIN-CONTAINING PROTEIN"/>
    <property type="match status" value="1"/>
</dbReference>
<comment type="caution">
    <text evidence="1">The sequence shown here is derived from an EMBL/GenBank/DDBJ whole genome shotgun (WGS) entry which is preliminary data.</text>
</comment>
<sequence length="257" mass="29958">MADSADFLNGDDLEAILDILEADKEMEEEFINEDENVSTRNTIITHYFGERERKMTRKPLLTMVTLRWRNTRYKDPQLVTQHFSVATLGSMSRVLASCAASTQLFRSGVPFISVTFWTYDHETILCREVVDVNPYTTKKGSTKRSSMWEKIADTLNKCAVPKFRVDKRSVRDLVENLVYERKKKLEAEEKATGITPDCTHFFNQRRNIPLFHSEIGFTFGWVFIREGKLCSGKQNKLFFACDLFYQTQTEHFLDFLK</sequence>
<name>A0AAD9UXQ2_ACRCE</name>
<keyword evidence="2" id="KW-1185">Reference proteome</keyword>
<dbReference type="EMBL" id="JARQWQ010000075">
    <property type="protein sequence ID" value="KAK2553741.1"/>
    <property type="molecule type" value="Genomic_DNA"/>
</dbReference>
<accession>A0AAD9UXQ2</accession>
<proteinExistence type="predicted"/>
<evidence type="ECO:0000313" key="1">
    <source>
        <dbReference type="EMBL" id="KAK2553741.1"/>
    </source>
</evidence>
<evidence type="ECO:0000313" key="2">
    <source>
        <dbReference type="Proteomes" id="UP001249851"/>
    </source>
</evidence>
<dbReference type="Proteomes" id="UP001249851">
    <property type="component" value="Unassembled WGS sequence"/>
</dbReference>
<reference evidence="1" key="2">
    <citation type="journal article" date="2023" name="Science">
        <title>Genomic signatures of disease resistance in endangered staghorn corals.</title>
        <authorList>
            <person name="Vollmer S.V."/>
            <person name="Selwyn J.D."/>
            <person name="Despard B.A."/>
            <person name="Roesel C.L."/>
        </authorList>
    </citation>
    <scope>NUCLEOTIDE SEQUENCE</scope>
    <source>
        <strain evidence="1">K2</strain>
    </source>
</reference>